<comment type="similarity">
    <text evidence="1">Belongs to the cytochrome P450 family.</text>
</comment>
<keyword evidence="4" id="KW-0408">Iron</keyword>
<dbReference type="GO" id="GO:0005506">
    <property type="term" value="F:iron ion binding"/>
    <property type="evidence" value="ECO:0007669"/>
    <property type="project" value="InterPro"/>
</dbReference>
<keyword evidence="5" id="KW-0472">Membrane</keyword>
<protein>
    <recommendedName>
        <fullName evidence="8">Cytochrome P450</fullName>
    </recommendedName>
</protein>
<dbReference type="AlphaFoldDB" id="A0A9Q0H7Z3"/>
<dbReference type="EMBL" id="JAMYWD010000009">
    <property type="protein sequence ID" value="KAJ4961611.1"/>
    <property type="molecule type" value="Genomic_DNA"/>
</dbReference>
<dbReference type="GO" id="GO:0016705">
    <property type="term" value="F:oxidoreductase activity, acting on paired donors, with incorporation or reduction of molecular oxygen"/>
    <property type="evidence" value="ECO:0007669"/>
    <property type="project" value="InterPro"/>
</dbReference>
<evidence type="ECO:0000313" key="7">
    <source>
        <dbReference type="Proteomes" id="UP001141806"/>
    </source>
</evidence>
<gene>
    <name evidence="6" type="ORF">NE237_021521</name>
</gene>
<evidence type="ECO:0000256" key="4">
    <source>
        <dbReference type="ARBA" id="ARBA00023004"/>
    </source>
</evidence>
<keyword evidence="2" id="KW-0479">Metal-binding</keyword>
<proteinExistence type="inferred from homology"/>
<evidence type="ECO:0000313" key="6">
    <source>
        <dbReference type="EMBL" id="KAJ4961611.1"/>
    </source>
</evidence>
<reference evidence="6" key="1">
    <citation type="journal article" date="2023" name="Plant J.">
        <title>The genome of the king protea, Protea cynaroides.</title>
        <authorList>
            <person name="Chang J."/>
            <person name="Duong T.A."/>
            <person name="Schoeman C."/>
            <person name="Ma X."/>
            <person name="Roodt D."/>
            <person name="Barker N."/>
            <person name="Li Z."/>
            <person name="Van de Peer Y."/>
            <person name="Mizrachi E."/>
        </authorList>
    </citation>
    <scope>NUCLEOTIDE SEQUENCE</scope>
    <source>
        <tissue evidence="6">Young leaves</tissue>
    </source>
</reference>
<dbReference type="Proteomes" id="UP001141806">
    <property type="component" value="Unassembled WGS sequence"/>
</dbReference>
<dbReference type="GO" id="GO:0020037">
    <property type="term" value="F:heme binding"/>
    <property type="evidence" value="ECO:0007669"/>
    <property type="project" value="InterPro"/>
</dbReference>
<dbReference type="Gene3D" id="1.10.630.10">
    <property type="entry name" value="Cytochrome P450"/>
    <property type="match status" value="1"/>
</dbReference>
<sequence length="392" mass="45429">MINNLALSLAKVLRFSDVAVALFSLFLFTALLQRLTKKGPMLWPVMGIVPTLFFHIHHIFDWVTDCLIRCGGTFHYRGMWMAGSHGIVTVDPSNIEYMLKTRFINFPKGQYYRERFSDLLRGGIFNSDDDKWKEQRRAATSEMHSTSFVEYSLETARDLVHQKLLKLIDEHVASGKAVDLQDVLLRFTFDNICMVAFGVDTGCLAVHHPDIPFARAFEQATELTLWRFMVPPFVWKTTRFFRVGPERRLEEAVRTVREFASKTVADRRIGCRFTDRSDLLSRLMKVPDEQGKAEKFSEAYLEDFCISFILAGRDTSSVALAWFFWLIYNHPHVEIRILEEINGIVTQQPNSDSKADYHALHEKWVVGHFQTQDQINDSMTRNYVSLKRKAQL</sequence>
<dbReference type="InterPro" id="IPR036396">
    <property type="entry name" value="Cyt_P450_sf"/>
</dbReference>
<dbReference type="OrthoDB" id="1470350at2759"/>
<evidence type="ECO:0008006" key="8">
    <source>
        <dbReference type="Google" id="ProtNLM"/>
    </source>
</evidence>
<evidence type="ECO:0000256" key="3">
    <source>
        <dbReference type="ARBA" id="ARBA00023002"/>
    </source>
</evidence>
<evidence type="ECO:0000256" key="1">
    <source>
        <dbReference type="ARBA" id="ARBA00010617"/>
    </source>
</evidence>
<dbReference type="SUPFAM" id="SSF48264">
    <property type="entry name" value="Cytochrome P450"/>
    <property type="match status" value="1"/>
</dbReference>
<name>A0A9Q0H7Z3_9MAGN</name>
<keyword evidence="5" id="KW-0812">Transmembrane</keyword>
<keyword evidence="5" id="KW-1133">Transmembrane helix</keyword>
<evidence type="ECO:0000256" key="2">
    <source>
        <dbReference type="ARBA" id="ARBA00022723"/>
    </source>
</evidence>
<keyword evidence="7" id="KW-1185">Reference proteome</keyword>
<feature type="transmembrane region" description="Helical" evidence="5">
    <location>
        <begin position="12"/>
        <end position="32"/>
    </location>
</feature>
<dbReference type="GO" id="GO:0004497">
    <property type="term" value="F:monooxygenase activity"/>
    <property type="evidence" value="ECO:0007669"/>
    <property type="project" value="InterPro"/>
</dbReference>
<accession>A0A9Q0H7Z3</accession>
<dbReference type="PANTHER" id="PTHR24296">
    <property type="entry name" value="CYTOCHROME P450"/>
    <property type="match status" value="1"/>
</dbReference>
<dbReference type="InterPro" id="IPR001128">
    <property type="entry name" value="Cyt_P450"/>
</dbReference>
<keyword evidence="3" id="KW-0560">Oxidoreductase</keyword>
<comment type="caution">
    <text evidence="6">The sequence shown here is derived from an EMBL/GenBank/DDBJ whole genome shotgun (WGS) entry which is preliminary data.</text>
</comment>
<dbReference type="Pfam" id="PF00067">
    <property type="entry name" value="p450"/>
    <property type="match status" value="1"/>
</dbReference>
<organism evidence="6 7">
    <name type="scientific">Protea cynaroides</name>
    <dbReference type="NCBI Taxonomy" id="273540"/>
    <lineage>
        <taxon>Eukaryota</taxon>
        <taxon>Viridiplantae</taxon>
        <taxon>Streptophyta</taxon>
        <taxon>Embryophyta</taxon>
        <taxon>Tracheophyta</taxon>
        <taxon>Spermatophyta</taxon>
        <taxon>Magnoliopsida</taxon>
        <taxon>Proteales</taxon>
        <taxon>Proteaceae</taxon>
        <taxon>Protea</taxon>
    </lineage>
</organism>
<evidence type="ECO:0000256" key="5">
    <source>
        <dbReference type="SAM" id="Phobius"/>
    </source>
</evidence>